<reference evidence="4" key="1">
    <citation type="submission" date="2018-08" db="EMBL/GenBank/DDBJ databases">
        <authorList>
            <person name="Grouzdev D.S."/>
            <person name="Krutkina M.S."/>
        </authorList>
    </citation>
    <scope>NUCLEOTIDE SEQUENCE [LARGE SCALE GENOMIC DNA]</scope>
    <source>
        <strain evidence="4">4-11</strain>
    </source>
</reference>
<protein>
    <submittedName>
        <fullName evidence="3">SDR family oxidoreductase</fullName>
    </submittedName>
</protein>
<comment type="similarity">
    <text evidence="1">Belongs to the short-chain dehydrogenases/reductases (SDR) family.</text>
</comment>
<dbReference type="EMBL" id="QUWK01000007">
    <property type="protein sequence ID" value="RFU94858.1"/>
    <property type="molecule type" value="Genomic_DNA"/>
</dbReference>
<proteinExistence type="inferred from homology"/>
<dbReference type="AlphaFoldDB" id="A0A372MHI9"/>
<dbReference type="Pfam" id="PF13561">
    <property type="entry name" value="adh_short_C2"/>
    <property type="match status" value="1"/>
</dbReference>
<dbReference type="PRINTS" id="PR00081">
    <property type="entry name" value="GDHRDH"/>
</dbReference>
<dbReference type="Proteomes" id="UP000264002">
    <property type="component" value="Unassembled WGS sequence"/>
</dbReference>
<gene>
    <name evidence="3" type="ORF">DYP60_08180</name>
</gene>
<keyword evidence="4" id="KW-1185">Reference proteome</keyword>
<dbReference type="SUPFAM" id="SSF51735">
    <property type="entry name" value="NAD(P)-binding Rossmann-fold domains"/>
    <property type="match status" value="1"/>
</dbReference>
<evidence type="ECO:0000256" key="1">
    <source>
        <dbReference type="ARBA" id="ARBA00006484"/>
    </source>
</evidence>
<reference evidence="3 4" key="2">
    <citation type="submission" date="2018-09" db="EMBL/GenBank/DDBJ databases">
        <title>Genome of Sphaerochaeta halotolerans strain 4-11.</title>
        <authorList>
            <person name="Nazina T.N."/>
            <person name="Sokolova D.S."/>
        </authorList>
    </citation>
    <scope>NUCLEOTIDE SEQUENCE [LARGE SCALE GENOMIC DNA]</scope>
    <source>
        <strain evidence="3 4">4-11</strain>
    </source>
</reference>
<evidence type="ECO:0000313" key="3">
    <source>
        <dbReference type="EMBL" id="RFU94858.1"/>
    </source>
</evidence>
<dbReference type="InterPro" id="IPR002347">
    <property type="entry name" value="SDR_fam"/>
</dbReference>
<accession>A0A372MHI9</accession>
<dbReference type="PANTHER" id="PTHR43639">
    <property type="entry name" value="OXIDOREDUCTASE, SHORT-CHAIN DEHYDROGENASE/REDUCTASE FAMILY (AFU_ORTHOLOGUE AFUA_5G02870)"/>
    <property type="match status" value="1"/>
</dbReference>
<dbReference type="RefSeq" id="WP_117330553.1">
    <property type="nucleotide sequence ID" value="NZ_QUWK01000007.1"/>
</dbReference>
<name>A0A372MHI9_9SPIR</name>
<dbReference type="PANTHER" id="PTHR43639:SF1">
    <property type="entry name" value="SHORT-CHAIN DEHYDROGENASE_REDUCTASE FAMILY PROTEIN"/>
    <property type="match status" value="1"/>
</dbReference>
<keyword evidence="2" id="KW-0560">Oxidoreductase</keyword>
<evidence type="ECO:0000313" key="4">
    <source>
        <dbReference type="Proteomes" id="UP000264002"/>
    </source>
</evidence>
<dbReference type="InterPro" id="IPR036291">
    <property type="entry name" value="NAD(P)-bd_dom_sf"/>
</dbReference>
<dbReference type="GO" id="GO:0016491">
    <property type="term" value="F:oxidoreductase activity"/>
    <property type="evidence" value="ECO:0007669"/>
    <property type="project" value="UniProtKB-KW"/>
</dbReference>
<dbReference type="PRINTS" id="PR00080">
    <property type="entry name" value="SDRFAMILY"/>
</dbReference>
<organism evidence="3 4">
    <name type="scientific">Sphaerochaeta halotolerans</name>
    <dbReference type="NCBI Taxonomy" id="2293840"/>
    <lineage>
        <taxon>Bacteria</taxon>
        <taxon>Pseudomonadati</taxon>
        <taxon>Spirochaetota</taxon>
        <taxon>Spirochaetia</taxon>
        <taxon>Spirochaetales</taxon>
        <taxon>Sphaerochaetaceae</taxon>
        <taxon>Sphaerochaeta</taxon>
    </lineage>
</organism>
<sequence length="234" mass="25313">MDTKQVVLITGGAKRLGFAMAQHLLGEGYRVVIHCNTSCNAVENLGSDCRTVQADLTNREELQTLFGRAVQCFGQVDHLVNNASVFPSALIEQTTLELWDEVMTLHNTAPFFLSKALYQHILERGTTGSIVNMVDTKTDAPTASRPAYYISKGALLAQTKTLAVSLAPILRVNAISPGAVLSNGDESYFTKMAERLPLKHTGTAFDIVQAVAYLLRASFVTGVNLAVDGGQRLL</sequence>
<evidence type="ECO:0000256" key="2">
    <source>
        <dbReference type="ARBA" id="ARBA00023002"/>
    </source>
</evidence>
<dbReference type="Gene3D" id="3.40.50.720">
    <property type="entry name" value="NAD(P)-binding Rossmann-like Domain"/>
    <property type="match status" value="1"/>
</dbReference>
<comment type="caution">
    <text evidence="3">The sequence shown here is derived from an EMBL/GenBank/DDBJ whole genome shotgun (WGS) entry which is preliminary data.</text>
</comment>